<evidence type="ECO:0000259" key="1">
    <source>
        <dbReference type="Pfam" id="PF00149"/>
    </source>
</evidence>
<reference evidence="2 3" key="1">
    <citation type="submission" date="2017-10" db="EMBL/GenBank/DDBJ databases">
        <title>Comparative genomics in systemic dimorphic fungi from Ajellomycetaceae.</title>
        <authorList>
            <person name="Munoz J.F."/>
            <person name="Mcewen J.G."/>
            <person name="Clay O.K."/>
            <person name="Cuomo C.A."/>
        </authorList>
    </citation>
    <scope>NUCLEOTIDE SEQUENCE [LARGE SCALE GENOMIC DNA]</scope>
    <source>
        <strain evidence="2 3">UAMH7299</strain>
    </source>
</reference>
<dbReference type="Proteomes" id="UP000224634">
    <property type="component" value="Unassembled WGS sequence"/>
</dbReference>
<dbReference type="InterPro" id="IPR051693">
    <property type="entry name" value="UPF0046_metallophosphoest"/>
</dbReference>
<dbReference type="EMBL" id="PDNA01000044">
    <property type="protein sequence ID" value="PGH19857.1"/>
    <property type="molecule type" value="Genomic_DNA"/>
</dbReference>
<gene>
    <name evidence="2" type="ORF">AJ80_03774</name>
</gene>
<dbReference type="InterPro" id="IPR004843">
    <property type="entry name" value="Calcineurin-like_PHP"/>
</dbReference>
<dbReference type="Gene3D" id="3.60.21.10">
    <property type="match status" value="1"/>
</dbReference>
<protein>
    <recommendedName>
        <fullName evidence="1">Calcineurin-like phosphoesterase domain-containing protein</fullName>
    </recommendedName>
</protein>
<proteinExistence type="predicted"/>
<evidence type="ECO:0000313" key="3">
    <source>
        <dbReference type="Proteomes" id="UP000224634"/>
    </source>
</evidence>
<keyword evidence="3" id="KW-1185">Reference proteome</keyword>
<dbReference type="Pfam" id="PF00149">
    <property type="entry name" value="Metallophos"/>
    <property type="match status" value="1"/>
</dbReference>
<accession>A0A2B7YGX2</accession>
<sequence length="331" mass="37658">MTTTVQIITPSGVKTRVCIISDTHTHVPLPPNVTATPYRQPFPASDVFLHAGDLTMVGREDEHVKMLNMFKNVNAELKIIIAGNHDITLDEEYYNFFGYRRHTTRADLRKIRDLYCGEEARKHGIVYLEEGLRTFKLKNGAQFTLYASPYQPAFCNWAFAYKRSHDRFNPPAPAVDDDDARRPAWDFQAPNPIPSFPAVDIMLTHGPPQGVLDETNRDERVGCVHLRRAVARVRPRLHCFGHIHEGYGAQRMDWSNKALARPVLQDRETELRDRCTYVDVSRGSESPLRFGEETLFVNAAVVTRRYEPLNAPWVVDIDLPPCSTDGEDGVL</sequence>
<comment type="caution">
    <text evidence="2">The sequence shown here is derived from an EMBL/GenBank/DDBJ whole genome shotgun (WGS) entry which is preliminary data.</text>
</comment>
<dbReference type="SUPFAM" id="SSF56300">
    <property type="entry name" value="Metallo-dependent phosphatases"/>
    <property type="match status" value="1"/>
</dbReference>
<organism evidence="2 3">
    <name type="scientific">Polytolypa hystricis (strain UAMH7299)</name>
    <dbReference type="NCBI Taxonomy" id="1447883"/>
    <lineage>
        <taxon>Eukaryota</taxon>
        <taxon>Fungi</taxon>
        <taxon>Dikarya</taxon>
        <taxon>Ascomycota</taxon>
        <taxon>Pezizomycotina</taxon>
        <taxon>Eurotiomycetes</taxon>
        <taxon>Eurotiomycetidae</taxon>
        <taxon>Onygenales</taxon>
        <taxon>Onygenales incertae sedis</taxon>
        <taxon>Polytolypa</taxon>
    </lineage>
</organism>
<dbReference type="PANTHER" id="PTHR12905:SF0">
    <property type="entry name" value="CALCINEURIN-LIKE PHOSPHOESTERASE DOMAIN-CONTAINING PROTEIN"/>
    <property type="match status" value="1"/>
</dbReference>
<dbReference type="PANTHER" id="PTHR12905">
    <property type="entry name" value="METALLOPHOSPHOESTERASE"/>
    <property type="match status" value="1"/>
</dbReference>
<evidence type="ECO:0000313" key="2">
    <source>
        <dbReference type="EMBL" id="PGH19857.1"/>
    </source>
</evidence>
<dbReference type="AlphaFoldDB" id="A0A2B7YGX2"/>
<feature type="domain" description="Calcineurin-like phosphoesterase" evidence="1">
    <location>
        <begin position="16"/>
        <end position="245"/>
    </location>
</feature>
<dbReference type="GO" id="GO:0016787">
    <property type="term" value="F:hydrolase activity"/>
    <property type="evidence" value="ECO:0007669"/>
    <property type="project" value="InterPro"/>
</dbReference>
<dbReference type="InterPro" id="IPR029052">
    <property type="entry name" value="Metallo-depent_PP-like"/>
</dbReference>
<name>A0A2B7YGX2_POLH7</name>
<dbReference type="OrthoDB" id="630188at2759"/>